<organism evidence="9 10">
    <name type="scientific">Paenibacillus chungangensis</name>
    <dbReference type="NCBI Taxonomy" id="696535"/>
    <lineage>
        <taxon>Bacteria</taxon>
        <taxon>Bacillati</taxon>
        <taxon>Bacillota</taxon>
        <taxon>Bacilli</taxon>
        <taxon>Bacillales</taxon>
        <taxon>Paenibacillaceae</taxon>
        <taxon>Paenibacillus</taxon>
    </lineage>
</organism>
<comment type="caution">
    <text evidence="9">The sequence shown here is derived from an EMBL/GenBank/DDBJ whole genome shotgun (WGS) entry which is preliminary data.</text>
</comment>
<proteinExistence type="predicted"/>
<keyword evidence="7" id="KW-0812">Transmembrane</keyword>
<dbReference type="InterPro" id="IPR003594">
    <property type="entry name" value="HATPase_dom"/>
</dbReference>
<sequence length="559" mass="63871">MLWIPLTSLTLALNRMGGASISEEITKSVKSRDAFYMQSLETGLSVVVQLFHEFAVDEDLLELGISEEHMEPSNFTDKVKAIQRRLQLLKGSSPYVSEATVFLPLMNRTITTTDYQTSLTSEVYDMLKGNFNPSRLIMHDGRLFMSTRFPGHLISEREPVFVIAVELSQSVIQHTLRNIVSQEQGNSVLLGLDDDWSISNERDEELLQRLKVVIDSQEEEGLAQASGMLPLELDRTTYMVSYTTSDLLGASLLVYVLEEKIIGSLKSYERWTWGLLVFSVVIIFLLAYSLYRIIHHPLRKLVSAFRRVEDGKLLTIDVDARRDEFNYLYHRFNSMVSKLDVLIHEVYEKEIRNQRSELKQLQSQINPHFLYNCFFSLNRLIKECNNEEAYQFVLYLGNYFRFITRDMADQIPLAKEMEHARAYVQIHSVLYGPYVDIEFEPLDEAYNDLSVPRLIVQPVIENAFKHAYGALASGGELFVHTAVEEGYLHIRIEDNGDTLTDRDIEAMSARLAGARNHSQETTGLINVHRRVELMFGPGSGIVPSRSQLGGLCVSITFKL</sequence>
<dbReference type="Gene3D" id="3.30.565.10">
    <property type="entry name" value="Histidine kinase-like ATPase, C-terminal domain"/>
    <property type="match status" value="1"/>
</dbReference>
<keyword evidence="5 9" id="KW-0418">Kinase</keyword>
<evidence type="ECO:0000256" key="2">
    <source>
        <dbReference type="ARBA" id="ARBA00022475"/>
    </source>
</evidence>
<dbReference type="Proteomes" id="UP001596989">
    <property type="component" value="Unassembled WGS sequence"/>
</dbReference>
<feature type="domain" description="HAMP" evidence="8">
    <location>
        <begin position="292"/>
        <end position="344"/>
    </location>
</feature>
<dbReference type="Gene3D" id="6.10.340.10">
    <property type="match status" value="1"/>
</dbReference>
<gene>
    <name evidence="9" type="ORF">ACFQ2I_07200</name>
</gene>
<evidence type="ECO:0000313" key="9">
    <source>
        <dbReference type="EMBL" id="MFD0959172.1"/>
    </source>
</evidence>
<dbReference type="Pfam" id="PF02518">
    <property type="entry name" value="HATPase_c"/>
    <property type="match status" value="1"/>
</dbReference>
<keyword evidence="7" id="KW-1133">Transmembrane helix</keyword>
<keyword evidence="3" id="KW-0597">Phosphoprotein</keyword>
<dbReference type="PANTHER" id="PTHR34220">
    <property type="entry name" value="SENSOR HISTIDINE KINASE YPDA"/>
    <property type="match status" value="1"/>
</dbReference>
<evidence type="ECO:0000259" key="8">
    <source>
        <dbReference type="PROSITE" id="PS50885"/>
    </source>
</evidence>
<evidence type="ECO:0000313" key="10">
    <source>
        <dbReference type="Proteomes" id="UP001596989"/>
    </source>
</evidence>
<dbReference type="EC" id="2.7.13.3" evidence="9"/>
<accession>A0ABW3HNQ0</accession>
<dbReference type="GO" id="GO:0004673">
    <property type="term" value="F:protein histidine kinase activity"/>
    <property type="evidence" value="ECO:0007669"/>
    <property type="project" value="UniProtKB-EC"/>
</dbReference>
<evidence type="ECO:0000256" key="7">
    <source>
        <dbReference type="SAM" id="Phobius"/>
    </source>
</evidence>
<dbReference type="InterPro" id="IPR036890">
    <property type="entry name" value="HATPase_C_sf"/>
</dbReference>
<dbReference type="InterPro" id="IPR050640">
    <property type="entry name" value="Bact_2-comp_sensor_kinase"/>
</dbReference>
<evidence type="ECO:0000256" key="4">
    <source>
        <dbReference type="ARBA" id="ARBA00022679"/>
    </source>
</evidence>
<evidence type="ECO:0000256" key="5">
    <source>
        <dbReference type="ARBA" id="ARBA00022777"/>
    </source>
</evidence>
<comment type="subcellular location">
    <subcellularLocation>
        <location evidence="1">Cell membrane</location>
        <topology evidence="1">Multi-pass membrane protein</topology>
    </subcellularLocation>
</comment>
<reference evidence="10" key="1">
    <citation type="journal article" date="2019" name="Int. J. Syst. Evol. Microbiol.">
        <title>The Global Catalogue of Microorganisms (GCM) 10K type strain sequencing project: providing services to taxonomists for standard genome sequencing and annotation.</title>
        <authorList>
            <consortium name="The Broad Institute Genomics Platform"/>
            <consortium name="The Broad Institute Genome Sequencing Center for Infectious Disease"/>
            <person name="Wu L."/>
            <person name="Ma J."/>
        </authorList>
    </citation>
    <scope>NUCLEOTIDE SEQUENCE [LARGE SCALE GENOMIC DNA]</scope>
    <source>
        <strain evidence="10">CCUG 59129</strain>
    </source>
</reference>
<dbReference type="InterPro" id="IPR003660">
    <property type="entry name" value="HAMP_dom"/>
</dbReference>
<evidence type="ECO:0000256" key="6">
    <source>
        <dbReference type="ARBA" id="ARBA00023136"/>
    </source>
</evidence>
<dbReference type="PANTHER" id="PTHR34220:SF7">
    <property type="entry name" value="SENSOR HISTIDINE KINASE YPDA"/>
    <property type="match status" value="1"/>
</dbReference>
<dbReference type="SUPFAM" id="SSF55874">
    <property type="entry name" value="ATPase domain of HSP90 chaperone/DNA topoisomerase II/histidine kinase"/>
    <property type="match status" value="1"/>
</dbReference>
<name>A0ABW3HNQ0_9BACL</name>
<protein>
    <submittedName>
        <fullName evidence="9">Sensor histidine kinase</fullName>
        <ecNumber evidence="9">2.7.13.3</ecNumber>
    </submittedName>
</protein>
<dbReference type="InterPro" id="IPR010559">
    <property type="entry name" value="Sig_transdc_His_kin_internal"/>
</dbReference>
<keyword evidence="6 7" id="KW-0472">Membrane</keyword>
<dbReference type="Pfam" id="PF06580">
    <property type="entry name" value="His_kinase"/>
    <property type="match status" value="1"/>
</dbReference>
<dbReference type="Pfam" id="PF00672">
    <property type="entry name" value="HAMP"/>
    <property type="match status" value="1"/>
</dbReference>
<evidence type="ECO:0000256" key="3">
    <source>
        <dbReference type="ARBA" id="ARBA00022553"/>
    </source>
</evidence>
<keyword evidence="10" id="KW-1185">Reference proteome</keyword>
<feature type="transmembrane region" description="Helical" evidence="7">
    <location>
        <begin position="271"/>
        <end position="291"/>
    </location>
</feature>
<dbReference type="EMBL" id="JBHTJZ010000007">
    <property type="protein sequence ID" value="MFD0959172.1"/>
    <property type="molecule type" value="Genomic_DNA"/>
</dbReference>
<dbReference type="SUPFAM" id="SSF158472">
    <property type="entry name" value="HAMP domain-like"/>
    <property type="match status" value="1"/>
</dbReference>
<keyword evidence="2" id="KW-1003">Cell membrane</keyword>
<dbReference type="RefSeq" id="WP_377563159.1">
    <property type="nucleotide sequence ID" value="NZ_JBHTJZ010000007.1"/>
</dbReference>
<dbReference type="CDD" id="cd06225">
    <property type="entry name" value="HAMP"/>
    <property type="match status" value="1"/>
</dbReference>
<dbReference type="SMART" id="SM00304">
    <property type="entry name" value="HAMP"/>
    <property type="match status" value="1"/>
</dbReference>
<keyword evidence="4 9" id="KW-0808">Transferase</keyword>
<dbReference type="PROSITE" id="PS50885">
    <property type="entry name" value="HAMP"/>
    <property type="match status" value="1"/>
</dbReference>
<evidence type="ECO:0000256" key="1">
    <source>
        <dbReference type="ARBA" id="ARBA00004651"/>
    </source>
</evidence>